<evidence type="ECO:0000313" key="2">
    <source>
        <dbReference type="EMBL" id="GIY13567.1"/>
    </source>
</evidence>
<name>A0AAV4QWD3_CAEEX</name>
<evidence type="ECO:0000313" key="3">
    <source>
        <dbReference type="Proteomes" id="UP001054945"/>
    </source>
</evidence>
<keyword evidence="3" id="KW-1185">Reference proteome</keyword>
<evidence type="ECO:0000256" key="1">
    <source>
        <dbReference type="SAM" id="MobiDB-lite"/>
    </source>
</evidence>
<dbReference type="Proteomes" id="UP001054945">
    <property type="component" value="Unassembled WGS sequence"/>
</dbReference>
<dbReference type="EMBL" id="BPLR01006960">
    <property type="protein sequence ID" value="GIY13567.1"/>
    <property type="molecule type" value="Genomic_DNA"/>
</dbReference>
<dbReference type="AlphaFoldDB" id="A0AAV4QWD3"/>
<feature type="region of interest" description="Disordered" evidence="1">
    <location>
        <begin position="1"/>
        <end position="21"/>
    </location>
</feature>
<feature type="compositionally biased region" description="Polar residues" evidence="1">
    <location>
        <begin position="8"/>
        <end position="21"/>
    </location>
</feature>
<sequence length="136" mass="15559">MQCYPNLSFHNQLPPNSPGPSNGLTKYDLAIENFNIWRSMESAKIGTQDFKISRFPEKENYTVAIARNSNRTEKNTISACDLYGTSLDMQYHGNPHTGKSSPTAALHLESTNTNTVQREKFHKKNFKYSEFFISQF</sequence>
<reference evidence="2 3" key="1">
    <citation type="submission" date="2021-06" db="EMBL/GenBank/DDBJ databases">
        <title>Caerostris extrusa draft genome.</title>
        <authorList>
            <person name="Kono N."/>
            <person name="Arakawa K."/>
        </authorList>
    </citation>
    <scope>NUCLEOTIDE SEQUENCE [LARGE SCALE GENOMIC DNA]</scope>
</reference>
<protein>
    <submittedName>
        <fullName evidence="2">Uncharacterized protein</fullName>
    </submittedName>
</protein>
<gene>
    <name evidence="2" type="ORF">CEXT_646731</name>
</gene>
<comment type="caution">
    <text evidence="2">The sequence shown here is derived from an EMBL/GenBank/DDBJ whole genome shotgun (WGS) entry which is preliminary data.</text>
</comment>
<organism evidence="2 3">
    <name type="scientific">Caerostris extrusa</name>
    <name type="common">Bark spider</name>
    <name type="synonym">Caerostris bankana</name>
    <dbReference type="NCBI Taxonomy" id="172846"/>
    <lineage>
        <taxon>Eukaryota</taxon>
        <taxon>Metazoa</taxon>
        <taxon>Ecdysozoa</taxon>
        <taxon>Arthropoda</taxon>
        <taxon>Chelicerata</taxon>
        <taxon>Arachnida</taxon>
        <taxon>Araneae</taxon>
        <taxon>Araneomorphae</taxon>
        <taxon>Entelegynae</taxon>
        <taxon>Araneoidea</taxon>
        <taxon>Araneidae</taxon>
        <taxon>Caerostris</taxon>
    </lineage>
</organism>
<proteinExistence type="predicted"/>
<accession>A0AAV4QWD3</accession>